<reference evidence="1 2" key="1">
    <citation type="submission" date="2023-01" db="EMBL/GenBank/DDBJ databases">
        <title>Novel diversity within Roseofilum (Cyanobacteria; Desertifilaceae) from marine benthic mats with descriptions of four novel species.</title>
        <authorList>
            <person name="Wang Y."/>
            <person name="Berthold D.E."/>
            <person name="Hu J."/>
            <person name="Lefler F.W."/>
            <person name="Laughinghouse H.D. IV."/>
        </authorList>
    </citation>
    <scope>NUCLEOTIDE SEQUENCE [LARGE SCALE GENOMIC DNA]</scope>
    <source>
        <strain evidence="1 2">BLCC-M154</strain>
    </source>
</reference>
<accession>A0ABT7AQN3</accession>
<protein>
    <recommendedName>
        <fullName evidence="3">Restriction endonuclease</fullName>
    </recommendedName>
</protein>
<name>A0ABT7AQN3_9CYAN</name>
<proteinExistence type="predicted"/>
<sequence>MVDSSQLDQILQQYYQSFTKKVYTDENNETDLLMDIFDITPELKRQNRQYWGRELGMCWQKLVIEVCRQTCDDFSPALKFNGNQPCDLIVGQRAIDTKYRIGSGDSGTLKKFKTYGKLLKEQDYQPILLIVREDNLPAALRACESSGWTIFTGESTFEYLTQLTGFDLKVYLTVKASAYKIDRV</sequence>
<dbReference type="RefSeq" id="WP_283752978.1">
    <property type="nucleotide sequence ID" value="NZ_JAQOSP010000050.1"/>
</dbReference>
<evidence type="ECO:0000313" key="2">
    <source>
        <dbReference type="Proteomes" id="UP001235303"/>
    </source>
</evidence>
<dbReference type="EMBL" id="JAQOSP010000050">
    <property type="protein sequence ID" value="MDJ1169217.1"/>
    <property type="molecule type" value="Genomic_DNA"/>
</dbReference>
<comment type="caution">
    <text evidence="1">The sequence shown here is derived from an EMBL/GenBank/DDBJ whole genome shotgun (WGS) entry which is preliminary data.</text>
</comment>
<organism evidence="1 2">
    <name type="scientific">Roseofilum acuticapitatum BLCC-M154</name>
    <dbReference type="NCBI Taxonomy" id="3022444"/>
    <lineage>
        <taxon>Bacteria</taxon>
        <taxon>Bacillati</taxon>
        <taxon>Cyanobacteriota</taxon>
        <taxon>Cyanophyceae</taxon>
        <taxon>Desertifilales</taxon>
        <taxon>Desertifilaceae</taxon>
        <taxon>Roseofilum</taxon>
        <taxon>Roseofilum acuticapitatum</taxon>
    </lineage>
</organism>
<evidence type="ECO:0008006" key="3">
    <source>
        <dbReference type="Google" id="ProtNLM"/>
    </source>
</evidence>
<evidence type="ECO:0000313" key="1">
    <source>
        <dbReference type="EMBL" id="MDJ1169217.1"/>
    </source>
</evidence>
<dbReference type="Proteomes" id="UP001235303">
    <property type="component" value="Unassembled WGS sequence"/>
</dbReference>
<gene>
    <name evidence="1" type="ORF">PMG71_07250</name>
</gene>
<keyword evidence="2" id="KW-1185">Reference proteome</keyword>